<dbReference type="InterPro" id="IPR036291">
    <property type="entry name" value="NAD(P)-bd_dom_sf"/>
</dbReference>
<dbReference type="SUPFAM" id="SSF47336">
    <property type="entry name" value="ACP-like"/>
    <property type="match status" value="1"/>
</dbReference>
<evidence type="ECO:0000256" key="1">
    <source>
        <dbReference type="ARBA" id="ARBA00022450"/>
    </source>
</evidence>
<reference evidence="4 5" key="1">
    <citation type="submission" date="2024-06" db="EMBL/GenBank/DDBJ databases">
        <title>Complete genome of Phlyctema vagabunda strain 19-DSS-EL-015.</title>
        <authorList>
            <person name="Fiorenzani C."/>
        </authorList>
    </citation>
    <scope>NUCLEOTIDE SEQUENCE [LARGE SCALE GENOMIC DNA]</scope>
    <source>
        <strain evidence="4 5">19-DSS-EL-015</strain>
    </source>
</reference>
<dbReference type="EMBL" id="JBFCZG010000005">
    <property type="protein sequence ID" value="KAL3421850.1"/>
    <property type="molecule type" value="Genomic_DNA"/>
</dbReference>
<name>A0ABR4PF07_9HELO</name>
<dbReference type="SUPFAM" id="SSF56801">
    <property type="entry name" value="Acetyl-CoA synthetase-like"/>
    <property type="match status" value="1"/>
</dbReference>
<dbReference type="InterPro" id="IPR013120">
    <property type="entry name" value="FAR_NAD-bd"/>
</dbReference>
<protein>
    <submittedName>
        <fullName evidence="4">Male sterility protein</fullName>
    </submittedName>
</protein>
<sequence>MEARSNSTKGGASESRILPPTSYFTCTLGEAAILDGAKVRSHATINDFLDYQAETIPLQPAVVFPVPGDDGQEWSHELLIRNVALKKLCNYASRAKSSHYCTTSGMPKPIAQSHFAAVGALPNFSGHDAATFTTTPLYHGGIADCFRAWTSDALIWLYPESKVAISAKNIIKSLTLARSLEHELPRIRYFSSVPYVLQILAEDDLGLSWLRDMENAGVGGAALPKSMGDSLVAEGVSLVSRYGSAECGFLLSSHRNYDNDKDWRYLSPPTGSLYLRFDLQDDESGLSELIVLPGWPHMAKMNRADGSWATGDLFEPHSQTKNAWKYHSRNDGLITLITGKKFDPSPLEEEACSSSPVISEVLIFGSGRQYPGALIFPKAGSEERLSDDIVNIVWKEMERVNRRAPAHAKLAKNMLIIMEPTPNALARSSKGTILRKQAEEKYNSFIGRAYEQDDTPSEAINVSDSKVLSWVEEIIQQVVGTQRTLDPSADFFYQGIDSAKCVQIRAQLQKIVPKDQKLPWNVVYDQGNLQRLSEFLIQVRHGSMSDTTKDESELMLNLVKQYSKFGKPEGLRMQNDQKSKQNVKDTILLTGATGTLGVNILSNLRENSTIAKIMCLVRAENNLEARIRVSRALLKAKKEGLVDHDQRVLCLASTISDSNLGLSESEFSVVQQESTVIIHTAWAVNFSLPLQSFVHAHIAGLHNLINITYHQDNPAKFIFCSSTASVLGPNHHPKILERISDDPTDSDALGYSRSKWVAEAICARVSMTRKLRGRISVLRIGQLTGDTRTGVWNMKEAWPLMLSTSTPDVLDCLPALEERIAWLPVDIAAQTVISIALSNLDQNEDDSIVTHVASTSHHITWIDIISWIQRTRGPDEKPLQIISPRLWLDRLEVLATDHPAKQLLGLWRKAYSDQDQETESEQDRKRVLASGPDFVPVRTNRVLGGEEWSCTGVDEQLIKKIWAWIQGGKGAVK</sequence>
<dbReference type="Gene3D" id="3.40.50.12780">
    <property type="entry name" value="N-terminal domain of ligase-like"/>
    <property type="match status" value="1"/>
</dbReference>
<keyword evidence="2" id="KW-0597">Phosphoprotein</keyword>
<evidence type="ECO:0000256" key="2">
    <source>
        <dbReference type="ARBA" id="ARBA00022553"/>
    </source>
</evidence>
<feature type="domain" description="Thioester reductase (TE)" evidence="3">
    <location>
        <begin position="589"/>
        <end position="831"/>
    </location>
</feature>
<dbReference type="InterPro" id="IPR051414">
    <property type="entry name" value="Adenylate-forming_Reductase"/>
</dbReference>
<organism evidence="4 5">
    <name type="scientific">Phlyctema vagabunda</name>
    <dbReference type="NCBI Taxonomy" id="108571"/>
    <lineage>
        <taxon>Eukaryota</taxon>
        <taxon>Fungi</taxon>
        <taxon>Dikarya</taxon>
        <taxon>Ascomycota</taxon>
        <taxon>Pezizomycotina</taxon>
        <taxon>Leotiomycetes</taxon>
        <taxon>Helotiales</taxon>
        <taxon>Dermateaceae</taxon>
        <taxon>Phlyctema</taxon>
    </lineage>
</organism>
<dbReference type="InterPro" id="IPR036736">
    <property type="entry name" value="ACP-like_sf"/>
</dbReference>
<accession>A0ABR4PF07</accession>
<keyword evidence="5" id="KW-1185">Reference proteome</keyword>
<evidence type="ECO:0000313" key="4">
    <source>
        <dbReference type="EMBL" id="KAL3421850.1"/>
    </source>
</evidence>
<dbReference type="SUPFAM" id="SSF51735">
    <property type="entry name" value="NAD(P)-binding Rossmann-fold domains"/>
    <property type="match status" value="1"/>
</dbReference>
<keyword evidence="1" id="KW-0596">Phosphopantetheine</keyword>
<proteinExistence type="predicted"/>
<dbReference type="PANTHER" id="PTHR43439:SF2">
    <property type="entry name" value="ENZYME, PUTATIVE (JCVI)-RELATED"/>
    <property type="match status" value="1"/>
</dbReference>
<gene>
    <name evidence="4" type="ORF">PVAG01_06006</name>
</gene>
<evidence type="ECO:0000259" key="3">
    <source>
        <dbReference type="Pfam" id="PF07993"/>
    </source>
</evidence>
<dbReference type="Gene3D" id="1.10.1200.10">
    <property type="entry name" value="ACP-like"/>
    <property type="match status" value="1"/>
</dbReference>
<dbReference type="Pfam" id="PF07993">
    <property type="entry name" value="NAD_binding_4"/>
    <property type="match status" value="1"/>
</dbReference>
<comment type="caution">
    <text evidence="4">The sequence shown here is derived from an EMBL/GenBank/DDBJ whole genome shotgun (WGS) entry which is preliminary data.</text>
</comment>
<dbReference type="Gene3D" id="3.40.50.720">
    <property type="entry name" value="NAD(P)-binding Rossmann-like Domain"/>
    <property type="match status" value="1"/>
</dbReference>
<evidence type="ECO:0000313" key="5">
    <source>
        <dbReference type="Proteomes" id="UP001629113"/>
    </source>
</evidence>
<dbReference type="InterPro" id="IPR042099">
    <property type="entry name" value="ANL_N_sf"/>
</dbReference>
<dbReference type="PANTHER" id="PTHR43439">
    <property type="entry name" value="PHENYLACETATE-COENZYME A LIGASE"/>
    <property type="match status" value="1"/>
</dbReference>
<dbReference type="Pfam" id="PF23562">
    <property type="entry name" value="AMP-binding_C_3"/>
    <property type="match status" value="1"/>
</dbReference>
<dbReference type="Proteomes" id="UP001629113">
    <property type="component" value="Unassembled WGS sequence"/>
</dbReference>